<dbReference type="InterPro" id="IPR012337">
    <property type="entry name" value="RNaseH-like_sf"/>
</dbReference>
<comment type="caution">
    <text evidence="3">The sequence shown here is derived from an EMBL/GenBank/DDBJ whole genome shotgun (WGS) entry which is preliminary data.</text>
</comment>
<feature type="region of interest" description="Disordered" evidence="1">
    <location>
        <begin position="1"/>
        <end position="26"/>
    </location>
</feature>
<feature type="compositionally biased region" description="Polar residues" evidence="1">
    <location>
        <begin position="1"/>
        <end position="15"/>
    </location>
</feature>
<reference evidence="3 4" key="1">
    <citation type="submission" date="2021-06" db="EMBL/GenBank/DDBJ databases">
        <authorList>
            <person name="Kallberg Y."/>
            <person name="Tangrot J."/>
            <person name="Rosling A."/>
        </authorList>
    </citation>
    <scope>NUCLEOTIDE SEQUENCE [LARGE SCALE GENOMIC DNA]</scope>
    <source>
        <strain evidence="3 4">120-4 pot B 10/14</strain>
    </source>
</reference>
<keyword evidence="4" id="KW-1185">Reference proteome</keyword>
<sequence>MSMNDSFSSKPLETTSAKHKTDKVKGGRPRMPIWNDFIEGEDDRHRHFGAICAYWTREKAHLALHCKGLVPDNIRRRWLIEVAKRGEKGDLLYNFIITTPNCHEYLYALADYSREHQTGNFIANKISDIIKKIGPHRFAAIVMDNGSNVHIAREIIHNNYSQTLNIHCVAHALNLLTADLDTISSMNIKGGLLETYCETCWVSIYDTTNSIVHVRPAIDKILEEKLDIFTNQEVFKIVCDEDDIFYTSCKRISLIFEPIKRVINLLESCIASLADCFMEIVQIAIALKKIPASSNFRTLAIVVFNFRYHQHDIFPYILTYFLHSNYRNQGLKKGKFLEICELAAELMSQLIKYKAKAGPWKLEYSSNLTPSLWWDAIEDEHTDLQKLAKTIMAQLYSYYISNVEKESKLHDDFMEIELYNSALNETIFAEIDNLEPNKYEEEDEMNTVDLATNDITMALQDLVDLSDLIFGADNTHEEPILTDEETSMEFNTSTKITKMQAQQEMHAQQKMQAQQETQSQREMQIYKMLVRSQNNESTSPLEILTEFLEEVVNILKPFEEITRHFSGSKYPTMNFIYPYVRMLKNKYFPLIGNDESVEDWIALIYGSSSESSDNDKSVSSGDEGNIPLAGNRKQWQYSHRSVYRQGRGQGHKRSKHKRRAKCTIELEDTNTINISNEAGLKTSMLDLQVLKLLPFATNNKRKNTEAQLHEE</sequence>
<dbReference type="InterPro" id="IPR007021">
    <property type="entry name" value="DUF659"/>
</dbReference>
<proteinExistence type="predicted"/>
<dbReference type="EMBL" id="CAJVQB010028884">
    <property type="protein sequence ID" value="CAG8813227.1"/>
    <property type="molecule type" value="Genomic_DNA"/>
</dbReference>
<feature type="non-terminal residue" evidence="3">
    <location>
        <position position="711"/>
    </location>
</feature>
<protein>
    <submittedName>
        <fullName evidence="3">40466_t:CDS:1</fullName>
    </submittedName>
</protein>
<dbReference type="Proteomes" id="UP000789901">
    <property type="component" value="Unassembled WGS sequence"/>
</dbReference>
<organism evidence="3 4">
    <name type="scientific">Gigaspora margarita</name>
    <dbReference type="NCBI Taxonomy" id="4874"/>
    <lineage>
        <taxon>Eukaryota</taxon>
        <taxon>Fungi</taxon>
        <taxon>Fungi incertae sedis</taxon>
        <taxon>Mucoromycota</taxon>
        <taxon>Glomeromycotina</taxon>
        <taxon>Glomeromycetes</taxon>
        <taxon>Diversisporales</taxon>
        <taxon>Gigasporaceae</taxon>
        <taxon>Gigaspora</taxon>
    </lineage>
</organism>
<dbReference type="SUPFAM" id="SSF53098">
    <property type="entry name" value="Ribonuclease H-like"/>
    <property type="match status" value="2"/>
</dbReference>
<gene>
    <name evidence="3" type="ORF">GMARGA_LOCUS25731</name>
</gene>
<dbReference type="Pfam" id="PF04937">
    <property type="entry name" value="DUF659"/>
    <property type="match status" value="1"/>
</dbReference>
<feature type="compositionally biased region" description="Low complexity" evidence="1">
    <location>
        <begin position="608"/>
        <end position="622"/>
    </location>
</feature>
<evidence type="ECO:0000313" key="4">
    <source>
        <dbReference type="Proteomes" id="UP000789901"/>
    </source>
</evidence>
<evidence type="ECO:0000259" key="2">
    <source>
        <dbReference type="Pfam" id="PF04937"/>
    </source>
</evidence>
<name>A0ABN7W2V2_GIGMA</name>
<feature type="compositionally biased region" description="Basic residues" evidence="1">
    <location>
        <begin position="17"/>
        <end position="26"/>
    </location>
</feature>
<feature type="domain" description="DUF659" evidence="2">
    <location>
        <begin position="87"/>
        <end position="183"/>
    </location>
</feature>
<evidence type="ECO:0000256" key="1">
    <source>
        <dbReference type="SAM" id="MobiDB-lite"/>
    </source>
</evidence>
<accession>A0ABN7W2V2</accession>
<evidence type="ECO:0000313" key="3">
    <source>
        <dbReference type="EMBL" id="CAG8813227.1"/>
    </source>
</evidence>
<feature type="region of interest" description="Disordered" evidence="1">
    <location>
        <begin position="608"/>
        <end position="630"/>
    </location>
</feature>